<feature type="binding site" evidence="11">
    <location>
        <position position="317"/>
    </location>
    <ligand>
        <name>Zn(2+)</name>
        <dbReference type="ChEBI" id="CHEBI:29105"/>
    </ligand>
</feature>
<feature type="domain" description="Rhodanese" evidence="13">
    <location>
        <begin position="370"/>
        <end position="467"/>
    </location>
</feature>
<dbReference type="AlphaFoldDB" id="A0A821VUF8"/>
<comment type="function">
    <text evidence="11">Plays a central role in 2-thiolation of mcm(5)S(2)U at tRNA wobble positions of cytosolic tRNA(Lys), tRNA(Glu) and tRNA(Gln). Acts by mediating the C-terminal thiocarboxylation of the sulfur carrier URM1. Its N-terminus first activates URM1 as acyl-adenylate (-COAMP), then the persulfide sulfur on the catalytic cysteine is transferred to URM1 to form thiocarboxylation (-COSH) of its C-terminus. The reaction probably involves hydrogen sulfide that is generated from the persulfide intermediate and that acts as nucleophile towards URM1. Subsequently, a transient disulfide bond is formed. Does not use thiosulfate as sulfur donor; NFS1 probably acting as a sulfur donor for thiocarboxylation reactions.</text>
</comment>
<name>A0A821VUF8_9NEOP</name>
<evidence type="ECO:0000256" key="6">
    <source>
        <dbReference type="ARBA" id="ARBA00022741"/>
    </source>
</evidence>
<comment type="caution">
    <text evidence="14">The sequence shown here is derived from an EMBL/GenBank/DDBJ whole genome shotgun (WGS) entry which is preliminary data.</text>
</comment>
<evidence type="ECO:0000256" key="11">
    <source>
        <dbReference type="HAMAP-Rule" id="MF_03049"/>
    </source>
</evidence>
<feature type="binding site" evidence="11">
    <location>
        <position position="240"/>
    </location>
    <ligand>
        <name>Zn(2+)</name>
        <dbReference type="ChEBI" id="CHEBI:29105"/>
    </ligand>
</feature>
<accession>A0A821VUF8</accession>
<dbReference type="EMBL" id="CAJOBZ010000047">
    <property type="protein sequence ID" value="CAF4913365.1"/>
    <property type="molecule type" value="Genomic_DNA"/>
</dbReference>
<dbReference type="Pfam" id="PF00581">
    <property type="entry name" value="Rhodanese"/>
    <property type="match status" value="1"/>
</dbReference>
<dbReference type="GO" id="GO:0046872">
    <property type="term" value="F:metal ion binding"/>
    <property type="evidence" value="ECO:0007669"/>
    <property type="project" value="UniProtKB-KW"/>
</dbReference>
<protein>
    <recommendedName>
        <fullName evidence="11">Adenylyltransferase and sulfurtransferase MOCS3 homolog</fullName>
    </recommendedName>
    <alternativeName>
        <fullName evidence="11">UBA4 homolog</fullName>
    </alternativeName>
    <alternativeName>
        <fullName evidence="11">Ubiquitin-like protein activator 4 homolog</fullName>
    </alternativeName>
    <domain>
        <recommendedName>
            <fullName evidence="11">Adenylyltransferase</fullName>
            <ecNumber evidence="11">2.7.7.-</ecNumber>
        </recommendedName>
    </domain>
    <domain>
        <recommendedName>
            <fullName evidence="11">Sulfurtransferase</fullName>
            <ecNumber evidence="11">2.8.1.-</ecNumber>
        </recommendedName>
    </domain>
</protein>
<dbReference type="HAMAP" id="MF_03049">
    <property type="entry name" value="MOCS3_Uba4"/>
    <property type="match status" value="1"/>
</dbReference>
<dbReference type="InterPro" id="IPR000594">
    <property type="entry name" value="ThiF_NAD_FAD-bd"/>
</dbReference>
<dbReference type="EC" id="2.8.1.-" evidence="11"/>
<evidence type="ECO:0000256" key="5">
    <source>
        <dbReference type="ARBA" id="ARBA00022723"/>
    </source>
</evidence>
<keyword evidence="12" id="KW-0175">Coiled coil</keyword>
<dbReference type="Gene3D" id="3.40.50.720">
    <property type="entry name" value="NAD(P)-binding Rossmann-like Domain"/>
    <property type="match status" value="1"/>
</dbReference>
<dbReference type="CDD" id="cd00757">
    <property type="entry name" value="ThiF_MoeB_HesA_family"/>
    <property type="match status" value="1"/>
</dbReference>
<keyword evidence="15" id="KW-1185">Reference proteome</keyword>
<dbReference type="FunFam" id="3.40.50.720:FF:000033">
    <property type="entry name" value="Adenylyltransferase and sulfurtransferase MOCS3"/>
    <property type="match status" value="1"/>
</dbReference>
<dbReference type="PANTHER" id="PTHR10953:SF102">
    <property type="entry name" value="ADENYLYLTRANSFERASE AND SULFURTRANSFERASE MOCS3"/>
    <property type="match status" value="1"/>
</dbReference>
<feature type="active site" description="Glycyl thioester intermediate; for adenylyltransferase activity" evidence="11">
    <location>
        <position position="257"/>
    </location>
</feature>
<evidence type="ECO:0000256" key="2">
    <source>
        <dbReference type="ARBA" id="ARBA00022490"/>
    </source>
</evidence>
<evidence type="ECO:0000256" key="7">
    <source>
        <dbReference type="ARBA" id="ARBA00022833"/>
    </source>
</evidence>
<feature type="active site" description="Cysteine persulfide intermediate; for sulfurtransferase activity" evidence="11">
    <location>
        <position position="423"/>
    </location>
</feature>
<feature type="binding site" evidence="11">
    <location>
        <position position="143"/>
    </location>
    <ligand>
        <name>ATP</name>
        <dbReference type="ChEBI" id="CHEBI:30616"/>
    </ligand>
</feature>
<keyword evidence="6 11" id="KW-0547">Nucleotide-binding</keyword>
<feature type="binding site" evidence="11">
    <location>
        <begin position="187"/>
        <end position="188"/>
    </location>
    <ligand>
        <name>ATP</name>
        <dbReference type="ChEBI" id="CHEBI:30616"/>
    </ligand>
</feature>
<dbReference type="OrthoDB" id="10261062at2759"/>
<evidence type="ECO:0000256" key="4">
    <source>
        <dbReference type="ARBA" id="ARBA00022694"/>
    </source>
</evidence>
<reference evidence="14" key="1">
    <citation type="submission" date="2021-02" db="EMBL/GenBank/DDBJ databases">
        <authorList>
            <person name="Steward A R."/>
        </authorList>
    </citation>
    <scope>NUCLEOTIDE SEQUENCE</scope>
</reference>
<comment type="similarity">
    <text evidence="11">In the N-terminal section; belongs to the HesA/MoeB/ThiF family. UBA4 subfamily.</text>
</comment>
<dbReference type="Proteomes" id="UP000663880">
    <property type="component" value="Unassembled WGS sequence"/>
</dbReference>
<dbReference type="InterPro" id="IPR035985">
    <property type="entry name" value="Ubiquitin-activating_enz"/>
</dbReference>
<comment type="subcellular location">
    <subcellularLocation>
        <location evidence="1">Cytoplasm</location>
        <location evidence="1">Cytosol</location>
    </subcellularLocation>
</comment>
<dbReference type="Pfam" id="PF00899">
    <property type="entry name" value="ThiF"/>
    <property type="match status" value="1"/>
</dbReference>
<keyword evidence="3 11" id="KW-0808">Transferase</keyword>
<feature type="binding site" evidence="11">
    <location>
        <position position="243"/>
    </location>
    <ligand>
        <name>Zn(2+)</name>
        <dbReference type="ChEBI" id="CHEBI:29105"/>
    </ligand>
</feature>
<dbReference type="GO" id="GO:0032447">
    <property type="term" value="P:protein urmylation"/>
    <property type="evidence" value="ECO:0007669"/>
    <property type="project" value="TreeGrafter"/>
</dbReference>
<keyword evidence="8 11" id="KW-0067">ATP-binding</keyword>
<evidence type="ECO:0000313" key="14">
    <source>
        <dbReference type="EMBL" id="CAF4913365.1"/>
    </source>
</evidence>
<dbReference type="InterPro" id="IPR001763">
    <property type="entry name" value="Rhodanese-like_dom"/>
</dbReference>
<comment type="cofactor">
    <cofactor evidence="11">
        <name>Zn(2+)</name>
        <dbReference type="ChEBI" id="CHEBI:29105"/>
    </cofactor>
    <text evidence="11">Binds 1 zinc ion per subunit.</text>
</comment>
<dbReference type="SMART" id="SM00450">
    <property type="entry name" value="RHOD"/>
    <property type="match status" value="1"/>
</dbReference>
<dbReference type="InterPro" id="IPR036873">
    <property type="entry name" value="Rhodanese-like_dom_sf"/>
</dbReference>
<dbReference type="GO" id="GO:0004792">
    <property type="term" value="F:thiosulfate-cyanide sulfurtransferase activity"/>
    <property type="evidence" value="ECO:0007669"/>
    <property type="project" value="TreeGrafter"/>
</dbReference>
<keyword evidence="7 11" id="KW-0862">Zinc</keyword>
<keyword evidence="4 11" id="KW-0819">tRNA processing</keyword>
<feature type="binding site" evidence="11">
    <location>
        <position position="119"/>
    </location>
    <ligand>
        <name>ATP</name>
        <dbReference type="ChEBI" id="CHEBI:30616"/>
    </ligand>
</feature>
<dbReference type="GO" id="GO:0005524">
    <property type="term" value="F:ATP binding"/>
    <property type="evidence" value="ECO:0007669"/>
    <property type="project" value="UniProtKB-KW"/>
</dbReference>
<feature type="binding site" evidence="11">
    <location>
        <position position="320"/>
    </location>
    <ligand>
        <name>Zn(2+)</name>
        <dbReference type="ChEBI" id="CHEBI:29105"/>
    </ligand>
</feature>
<keyword evidence="10 11" id="KW-0511">Multifunctional enzyme</keyword>
<dbReference type="SUPFAM" id="SSF69572">
    <property type="entry name" value="Activating enzymes of the ubiquitin-like proteins"/>
    <property type="match status" value="1"/>
</dbReference>
<comment type="pathway">
    <text evidence="11">tRNA modification; 5-methoxycarbonylmethyl-2-thiouridine-tRNA biosynthesis.</text>
</comment>
<evidence type="ECO:0000259" key="13">
    <source>
        <dbReference type="PROSITE" id="PS50206"/>
    </source>
</evidence>
<evidence type="ECO:0000256" key="3">
    <source>
        <dbReference type="ARBA" id="ARBA00022679"/>
    </source>
</evidence>
<keyword evidence="9 11" id="KW-0501">Molybdenum cofactor biosynthesis</keyword>
<keyword evidence="5 11" id="KW-0479">Metal-binding</keyword>
<dbReference type="InterPro" id="IPR045886">
    <property type="entry name" value="ThiF/MoeB/HesA"/>
</dbReference>
<evidence type="ECO:0000313" key="15">
    <source>
        <dbReference type="Proteomes" id="UP000663880"/>
    </source>
</evidence>
<dbReference type="GO" id="GO:0002143">
    <property type="term" value="P:tRNA wobble position uridine thiolation"/>
    <property type="evidence" value="ECO:0007669"/>
    <property type="project" value="InterPro"/>
</dbReference>
<keyword evidence="2 11" id="KW-0963">Cytoplasm</keyword>
<gene>
    <name evidence="14" type="ORF">PMACD_LOCUS12346</name>
</gene>
<dbReference type="PROSITE" id="PS50206">
    <property type="entry name" value="RHODANESE_3"/>
    <property type="match status" value="1"/>
</dbReference>
<dbReference type="GO" id="GO:0005829">
    <property type="term" value="C:cytosol"/>
    <property type="evidence" value="ECO:0007669"/>
    <property type="project" value="UniProtKB-SubCell"/>
</dbReference>
<dbReference type="UniPathway" id="UPA00988"/>
<evidence type="ECO:0000256" key="10">
    <source>
        <dbReference type="ARBA" id="ARBA00023268"/>
    </source>
</evidence>
<dbReference type="PANTHER" id="PTHR10953">
    <property type="entry name" value="UBIQUITIN-ACTIVATING ENZYME E1"/>
    <property type="match status" value="1"/>
</dbReference>
<evidence type="ECO:0000256" key="9">
    <source>
        <dbReference type="ARBA" id="ARBA00023150"/>
    </source>
</evidence>
<feature type="binding site" evidence="11">
    <location>
        <position position="98"/>
    </location>
    <ligand>
        <name>ATP</name>
        <dbReference type="ChEBI" id="CHEBI:30616"/>
    </ligand>
</feature>
<dbReference type="InterPro" id="IPR028885">
    <property type="entry name" value="MOCS3/Uba4"/>
</dbReference>
<proteinExistence type="inferred from homology"/>
<dbReference type="GO" id="GO:0006777">
    <property type="term" value="P:Mo-molybdopterin cofactor biosynthetic process"/>
    <property type="evidence" value="ECO:0007669"/>
    <property type="project" value="UniProtKB-UniRule"/>
</dbReference>
<evidence type="ECO:0000256" key="1">
    <source>
        <dbReference type="ARBA" id="ARBA00004514"/>
    </source>
</evidence>
<feature type="coiled-coil region" evidence="12">
    <location>
        <begin position="4"/>
        <end position="31"/>
    </location>
</feature>
<organism evidence="14 15">
    <name type="scientific">Pieris macdunnoughi</name>
    <dbReference type="NCBI Taxonomy" id="345717"/>
    <lineage>
        <taxon>Eukaryota</taxon>
        <taxon>Metazoa</taxon>
        <taxon>Ecdysozoa</taxon>
        <taxon>Arthropoda</taxon>
        <taxon>Hexapoda</taxon>
        <taxon>Insecta</taxon>
        <taxon>Pterygota</taxon>
        <taxon>Neoptera</taxon>
        <taxon>Endopterygota</taxon>
        <taxon>Lepidoptera</taxon>
        <taxon>Glossata</taxon>
        <taxon>Ditrysia</taxon>
        <taxon>Papilionoidea</taxon>
        <taxon>Pieridae</taxon>
        <taxon>Pierinae</taxon>
        <taxon>Pieris</taxon>
    </lineage>
</organism>
<evidence type="ECO:0000256" key="8">
    <source>
        <dbReference type="ARBA" id="ARBA00022840"/>
    </source>
</evidence>
<dbReference type="EC" id="2.7.7.-" evidence="11"/>
<sequence>MDFISKLEKEIEELRQNLASKEQELLSIKHKMGTAEIHMDNQNGSSLEQTKALKVQFGETLPKWAIERYSRQILLPEIGVCGQEKLMQGRVLIVGAGGLGCPAAVYLAGAGVGEIGIIDYDTVDLTNIHRQFLHTEGDQNISKAESAANSLRSINSRIKVTPYNVQLDSKNALDIASKYDIILDCSDNVPTRYLLSDVSVLTKIPLISGSALKMEGQLTVYGYRADKNPSEKDTTYRGPCYRCVFPSPPPAESVGSCSANGVAGSVPGAIGALQSLEAIKYLVGQTKETLLVERLLLFDGEDMTFRTVKLRGRNLKCPICSDTPTITRLVDYEMFCNSSAQEKDLDLKILGPENRISATELADKLSEIDLEQRHLLVDVRSEPEFKMCSIDGAVNYPLDQMYRNFDDLLGEIRRCTSHVTFICRRGNDSQIAAKRVLEEIEENHRSKIKDLFGGLHAWSKNVDCNFPIY</sequence>
<evidence type="ECO:0000256" key="12">
    <source>
        <dbReference type="SAM" id="Coils"/>
    </source>
</evidence>
<dbReference type="GO" id="GO:0042292">
    <property type="term" value="F:URM1 activating enzyme activity"/>
    <property type="evidence" value="ECO:0007669"/>
    <property type="project" value="TreeGrafter"/>
</dbReference>
<dbReference type="Gene3D" id="3.40.250.10">
    <property type="entry name" value="Rhodanese-like domain"/>
    <property type="match status" value="1"/>
</dbReference>
<comment type="caution">
    <text evidence="11">Lacks conserved residue(s) required for the propagation of feature annotation.</text>
</comment>
<dbReference type="GO" id="GO:0070566">
    <property type="term" value="F:adenylyltransferase activity"/>
    <property type="evidence" value="ECO:0007669"/>
    <property type="project" value="InterPro"/>
</dbReference>